<dbReference type="Proteomes" id="UP000502495">
    <property type="component" value="Segment"/>
</dbReference>
<protein>
    <submittedName>
        <fullName evidence="1">Uncharacterized protein</fullName>
    </submittedName>
</protein>
<accession>A0A6G9LFR3</accession>
<sequence>MQAIEAIDRKIAKAVRELTNSGGSHVGKTLELNRLRAKRASLAKVRAR</sequence>
<evidence type="ECO:0000313" key="1">
    <source>
        <dbReference type="EMBL" id="QIQ64433.1"/>
    </source>
</evidence>
<gene>
    <name evidence="1" type="ORF">Epa1_p66</name>
</gene>
<reference evidence="1 2" key="1">
    <citation type="submission" date="2020-02" db="EMBL/GenBank/DDBJ databases">
        <title>Complete Genome Sequences of Nine Phages Lytic against Multidrug-Resistant Pseudomonas aeruginosa.</title>
        <authorList>
            <person name="Farlow J."/>
            <person name="Freyberger H.R."/>
            <person name="He Y."/>
            <person name="Ward A.M."/>
            <person name="Rutvisuttinunt W."/>
            <person name="Li T."/>
            <person name="Jacobs A.C."/>
            <person name="Nikolich M.P."/>
            <person name="Filippov A."/>
        </authorList>
    </citation>
    <scope>NUCLEOTIDE SEQUENCE [LARGE SCALE GENOMIC DNA]</scope>
</reference>
<proteinExistence type="predicted"/>
<evidence type="ECO:0000313" key="2">
    <source>
        <dbReference type="Proteomes" id="UP000502495"/>
    </source>
</evidence>
<dbReference type="EMBL" id="MT108723">
    <property type="protein sequence ID" value="QIQ64433.1"/>
    <property type="molecule type" value="Genomic_DNA"/>
</dbReference>
<name>A0A6G9LFR3_9CAUD</name>
<organism evidence="1 2">
    <name type="scientific">Pseudomonas phage Epa1</name>
    <dbReference type="NCBI Taxonomy" id="2719568"/>
    <lineage>
        <taxon>Viruses</taxon>
        <taxon>Duplodnaviria</taxon>
        <taxon>Heunggongvirae</taxon>
        <taxon>Uroviricota</taxon>
        <taxon>Caudoviricetes</taxon>
        <taxon>Bruynoghevirus</taxon>
        <taxon>Bruynoghevirus PaP3</taxon>
    </lineage>
</organism>